<dbReference type="GO" id="GO:0030158">
    <property type="term" value="F:protein xylosyltransferase activity"/>
    <property type="evidence" value="ECO:0007669"/>
    <property type="project" value="UniProtKB-EC"/>
</dbReference>
<evidence type="ECO:0000313" key="20">
    <source>
        <dbReference type="EMBL" id="ELR25678.1"/>
    </source>
</evidence>
<dbReference type="GO" id="GO:0015012">
    <property type="term" value="P:heparan sulfate proteoglycan biosynthetic process"/>
    <property type="evidence" value="ECO:0007669"/>
    <property type="project" value="UniProtKB-UniPathway"/>
</dbReference>
<evidence type="ECO:0000256" key="10">
    <source>
        <dbReference type="ARBA" id="ARBA00022723"/>
    </source>
</evidence>
<evidence type="ECO:0000256" key="3">
    <source>
        <dbReference type="ARBA" id="ARBA00004840"/>
    </source>
</evidence>
<evidence type="ECO:0000256" key="16">
    <source>
        <dbReference type="ARBA" id="ARBA00023157"/>
    </source>
</evidence>
<dbReference type="InterPro" id="IPR003406">
    <property type="entry name" value="Glyco_trans_14"/>
</dbReference>
<keyword evidence="17" id="KW-0325">Glycoprotein</keyword>
<keyword evidence="13" id="KW-1133">Transmembrane helix</keyword>
<dbReference type="AlphaFoldDB" id="L8HLZ6"/>
<evidence type="ECO:0000256" key="12">
    <source>
        <dbReference type="ARBA" id="ARBA00022968"/>
    </source>
</evidence>
<keyword evidence="8 20" id="KW-0808">Transferase</keyword>
<evidence type="ECO:0000256" key="19">
    <source>
        <dbReference type="ARBA" id="ARBA00047847"/>
    </source>
</evidence>
<evidence type="ECO:0000256" key="11">
    <source>
        <dbReference type="ARBA" id="ARBA00022824"/>
    </source>
</evidence>
<dbReference type="GeneID" id="14926743"/>
<evidence type="ECO:0000256" key="5">
    <source>
        <dbReference type="ARBA" id="ARBA00010195"/>
    </source>
</evidence>
<evidence type="ECO:0000256" key="2">
    <source>
        <dbReference type="ARBA" id="ARBA00004648"/>
    </source>
</evidence>
<dbReference type="GO" id="GO:0050650">
    <property type="term" value="P:chondroitin sulfate proteoglycan biosynthetic process"/>
    <property type="evidence" value="ECO:0007669"/>
    <property type="project" value="TreeGrafter"/>
</dbReference>
<dbReference type="OrthoDB" id="2019572at2759"/>
<proteinExistence type="inferred from homology"/>
<evidence type="ECO:0000256" key="7">
    <source>
        <dbReference type="ARBA" id="ARBA00022676"/>
    </source>
</evidence>
<dbReference type="GO" id="GO:0000139">
    <property type="term" value="C:Golgi membrane"/>
    <property type="evidence" value="ECO:0007669"/>
    <property type="project" value="UniProtKB-SubCell"/>
</dbReference>
<comment type="subcellular location">
    <subcellularLocation>
        <location evidence="2">Endoplasmic reticulum membrane</location>
        <topology evidence="2">Single-pass type II membrane protein</topology>
    </subcellularLocation>
    <subcellularLocation>
        <location evidence="1">Golgi apparatus membrane</location>
        <topology evidence="1">Single-pass type II membrane protein</topology>
    </subcellularLocation>
</comment>
<dbReference type="VEuPathDB" id="AmoebaDB:ACA1_084840"/>
<accession>L8HLZ6</accession>
<dbReference type="EMBL" id="KB007794">
    <property type="protein sequence ID" value="ELR25678.1"/>
    <property type="molecule type" value="Genomic_DNA"/>
</dbReference>
<dbReference type="UniPathway" id="UPA00756"/>
<evidence type="ECO:0000256" key="18">
    <source>
        <dbReference type="ARBA" id="ARBA00042865"/>
    </source>
</evidence>
<keyword evidence="21" id="KW-1185">Reference proteome</keyword>
<evidence type="ECO:0000313" key="21">
    <source>
        <dbReference type="Proteomes" id="UP000011083"/>
    </source>
</evidence>
<sequence length="361" mass="40425">MPNLPPARSFARFFLFPVGMALAGLFGVFCLLSSGSAPREASMMSATTITTTINTATAAFTGSIRPLKLAYLILVHTPDSVRASQRLMTAIWRPDFYYLYVVDQEMSDQGRRALAEYLASPDAAVFRARGNVRVMQANVRAGWGSMGLVQNELDGLAGLVRAHDDWDYALAVSGDTYPLVSQERLVERLAYWRRRGANFVCDDGKKPQRNQHVQAHKSARLAKVAWPTGVTEPDQFGSQWFTLTREFVEYTLTSTFARNVLMAMAQVEIPDESFFQVLLMNSHFNNTVGLVPPAPTSQICRYITWDKCNYEKKGIHMWPCFFGPKDFAAMTASDCVFTRKLHPDVSGDLYDMLDQHMATAV</sequence>
<protein>
    <recommendedName>
        <fullName evidence="6">protein xylosyltransferase</fullName>
        <ecNumber evidence="6">2.4.2.26</ecNumber>
    </recommendedName>
    <alternativeName>
        <fullName evidence="18">Peptide O-xylosyltransferase</fullName>
    </alternativeName>
</protein>
<evidence type="ECO:0000256" key="1">
    <source>
        <dbReference type="ARBA" id="ARBA00004323"/>
    </source>
</evidence>
<comment type="similarity">
    <text evidence="5">Belongs to the glycosyltransferase 14 family. XylT subfamily.</text>
</comment>
<keyword evidence="15" id="KW-0472">Membrane</keyword>
<evidence type="ECO:0000256" key="6">
    <source>
        <dbReference type="ARBA" id="ARBA00011972"/>
    </source>
</evidence>
<keyword evidence="12" id="KW-0735">Signal-anchor</keyword>
<evidence type="ECO:0000256" key="13">
    <source>
        <dbReference type="ARBA" id="ARBA00022989"/>
    </source>
</evidence>
<dbReference type="KEGG" id="acan:ACA1_084840"/>
<dbReference type="EC" id="2.4.2.26" evidence="6"/>
<keyword evidence="11" id="KW-0256">Endoplasmic reticulum</keyword>
<reference evidence="20 21" key="1">
    <citation type="journal article" date="2013" name="Genome Biol.">
        <title>Genome of Acanthamoeba castellanii highlights extensive lateral gene transfer and early evolution of tyrosine kinase signaling.</title>
        <authorList>
            <person name="Clarke M."/>
            <person name="Lohan A.J."/>
            <person name="Liu B."/>
            <person name="Lagkouvardos I."/>
            <person name="Roy S."/>
            <person name="Zafar N."/>
            <person name="Bertelli C."/>
            <person name="Schilde C."/>
            <person name="Kianianmomeni A."/>
            <person name="Burglin T.R."/>
            <person name="Frech C."/>
            <person name="Turcotte B."/>
            <person name="Kopec K.O."/>
            <person name="Synnott J.M."/>
            <person name="Choo C."/>
            <person name="Paponov I."/>
            <person name="Finkler A."/>
            <person name="Soon Heng Tan C."/>
            <person name="Hutchins A.P."/>
            <person name="Weinmeier T."/>
            <person name="Rattei T."/>
            <person name="Chu J.S."/>
            <person name="Gimenez G."/>
            <person name="Irimia M."/>
            <person name="Rigden D.J."/>
            <person name="Fitzpatrick D.A."/>
            <person name="Lorenzo-Morales J."/>
            <person name="Bateman A."/>
            <person name="Chiu C.H."/>
            <person name="Tang P."/>
            <person name="Hegemann P."/>
            <person name="Fromm H."/>
            <person name="Raoult D."/>
            <person name="Greub G."/>
            <person name="Miranda-Saavedra D."/>
            <person name="Chen N."/>
            <person name="Nash P."/>
            <person name="Ginger M.L."/>
            <person name="Horn M."/>
            <person name="Schaap P."/>
            <person name="Caler L."/>
            <person name="Loftus B."/>
        </authorList>
    </citation>
    <scope>NUCLEOTIDE SEQUENCE [LARGE SCALE GENOMIC DNA]</scope>
    <source>
        <strain evidence="20 21">Neff</strain>
    </source>
</reference>
<dbReference type="Pfam" id="PF02485">
    <property type="entry name" value="Branch"/>
    <property type="match status" value="1"/>
</dbReference>
<comment type="pathway">
    <text evidence="4">Glycan metabolism; heparan sulfate biosynthesis.</text>
</comment>
<dbReference type="GO" id="GO:0005789">
    <property type="term" value="C:endoplasmic reticulum membrane"/>
    <property type="evidence" value="ECO:0007669"/>
    <property type="project" value="UniProtKB-SubCell"/>
</dbReference>
<evidence type="ECO:0000256" key="15">
    <source>
        <dbReference type="ARBA" id="ARBA00023136"/>
    </source>
</evidence>
<comment type="catalytic activity">
    <reaction evidence="19">
        <text>UDP-alpha-D-xylose + L-seryl-[protein] = 3-O-(beta-D-xylosyl)-L-seryl-[protein] + UDP + H(+)</text>
        <dbReference type="Rhea" id="RHEA:50192"/>
        <dbReference type="Rhea" id="RHEA-COMP:9863"/>
        <dbReference type="Rhea" id="RHEA-COMP:12567"/>
        <dbReference type="ChEBI" id="CHEBI:15378"/>
        <dbReference type="ChEBI" id="CHEBI:29999"/>
        <dbReference type="ChEBI" id="CHEBI:57632"/>
        <dbReference type="ChEBI" id="CHEBI:58223"/>
        <dbReference type="ChEBI" id="CHEBI:132085"/>
        <dbReference type="EC" id="2.4.2.26"/>
    </reaction>
</comment>
<gene>
    <name evidence="20" type="ORF">ACA1_084840</name>
</gene>
<dbReference type="GO" id="GO:0046872">
    <property type="term" value="F:metal ion binding"/>
    <property type="evidence" value="ECO:0007669"/>
    <property type="project" value="UniProtKB-KW"/>
</dbReference>
<name>L8HLZ6_ACACF</name>
<comment type="pathway">
    <text evidence="3">Glycan metabolism; chondroitin sulfate biosynthesis.</text>
</comment>
<keyword evidence="9" id="KW-0812">Transmembrane</keyword>
<evidence type="ECO:0000256" key="8">
    <source>
        <dbReference type="ARBA" id="ARBA00022679"/>
    </source>
</evidence>
<evidence type="ECO:0000256" key="14">
    <source>
        <dbReference type="ARBA" id="ARBA00023034"/>
    </source>
</evidence>
<dbReference type="PANTHER" id="PTHR46025">
    <property type="entry name" value="XYLOSYLTRANSFERASE OXT"/>
    <property type="match status" value="1"/>
</dbReference>
<keyword evidence="10" id="KW-0479">Metal-binding</keyword>
<keyword evidence="7" id="KW-0328">Glycosyltransferase</keyword>
<dbReference type="Proteomes" id="UP000011083">
    <property type="component" value="Unassembled WGS sequence"/>
</dbReference>
<keyword evidence="16" id="KW-1015">Disulfide bond</keyword>
<dbReference type="InterPro" id="IPR043538">
    <property type="entry name" value="XYLT"/>
</dbReference>
<organism evidence="20 21">
    <name type="scientific">Acanthamoeba castellanii (strain ATCC 30010 / Neff)</name>
    <dbReference type="NCBI Taxonomy" id="1257118"/>
    <lineage>
        <taxon>Eukaryota</taxon>
        <taxon>Amoebozoa</taxon>
        <taxon>Discosea</taxon>
        <taxon>Longamoebia</taxon>
        <taxon>Centramoebida</taxon>
        <taxon>Acanthamoebidae</taxon>
        <taxon>Acanthamoeba</taxon>
    </lineage>
</organism>
<evidence type="ECO:0000256" key="4">
    <source>
        <dbReference type="ARBA" id="ARBA00005093"/>
    </source>
</evidence>
<dbReference type="UniPathway" id="UPA00755"/>
<evidence type="ECO:0000256" key="17">
    <source>
        <dbReference type="ARBA" id="ARBA00023180"/>
    </source>
</evidence>
<dbReference type="RefSeq" id="XP_004358242.1">
    <property type="nucleotide sequence ID" value="XM_004358185.1"/>
</dbReference>
<keyword evidence="14" id="KW-0333">Golgi apparatus</keyword>
<evidence type="ECO:0000256" key="9">
    <source>
        <dbReference type="ARBA" id="ARBA00022692"/>
    </source>
</evidence>
<dbReference type="PANTHER" id="PTHR46025:SF3">
    <property type="entry name" value="XYLOSYLTRANSFERASE OXT"/>
    <property type="match status" value="1"/>
</dbReference>